<evidence type="ECO:0000313" key="2">
    <source>
        <dbReference type="Proteomes" id="UP001570511"/>
    </source>
</evidence>
<organism evidence="1 2">
    <name type="scientific">Halobellus rubicundus</name>
    <dbReference type="NCBI Taxonomy" id="2996466"/>
    <lineage>
        <taxon>Archaea</taxon>
        <taxon>Methanobacteriati</taxon>
        <taxon>Methanobacteriota</taxon>
        <taxon>Stenosarchaea group</taxon>
        <taxon>Halobacteria</taxon>
        <taxon>Halobacteriales</taxon>
        <taxon>Haloferacaceae</taxon>
        <taxon>Halobellus</taxon>
    </lineage>
</organism>
<protein>
    <recommendedName>
        <fullName evidence="3">Restriction endonuclease</fullName>
    </recommendedName>
</protein>
<name>A0ABD5MDB2_9EURY</name>
<dbReference type="RefSeq" id="WP_372387244.1">
    <property type="nucleotide sequence ID" value="NZ_JBGNYA010000001.1"/>
</dbReference>
<evidence type="ECO:0000313" key="1">
    <source>
        <dbReference type="EMBL" id="MFA1610031.1"/>
    </source>
</evidence>
<keyword evidence="2" id="KW-1185">Reference proteome</keyword>
<gene>
    <name evidence="1" type="ORF">OS889_03295</name>
</gene>
<reference evidence="1 2" key="1">
    <citation type="submission" date="2024-08" db="EMBL/GenBank/DDBJ databases">
        <title>Halobellus sp. MBLA0158 whole genome sequence.</title>
        <authorList>
            <person name="Hwang C.Y."/>
            <person name="Cho E.-S."/>
            <person name="Seo M.-J."/>
        </authorList>
    </citation>
    <scope>NUCLEOTIDE SEQUENCE [LARGE SCALE GENOMIC DNA]</scope>
    <source>
        <strain evidence="1 2">MBLA0158</strain>
    </source>
</reference>
<sequence length="239" mass="26948">MIKDYGSYAYALGEEIQEAAENTIDNYSISDPAIHKEEDDITSGFLQEIASHVPSNDSIPDEFYVTADRVQRHMESDIGADYAIMYDVSSSGYTLQTAILVQAKRRESGHYTNFGKLREQCESMLRLTTDSFVIDYSTNGMAVVPAVSVVGTDLREFEDDTILTQKYHSKQPKSLFTELFMGYIGNEHTYNRINHLTGYGSDFRRGDGFYADGGEEEPLDENSIHILSIKVNLEQDITE</sequence>
<dbReference type="AlphaFoldDB" id="A0ABD5MDB2"/>
<evidence type="ECO:0008006" key="3">
    <source>
        <dbReference type="Google" id="ProtNLM"/>
    </source>
</evidence>
<dbReference type="EMBL" id="JBGNYA010000001">
    <property type="protein sequence ID" value="MFA1610031.1"/>
    <property type="molecule type" value="Genomic_DNA"/>
</dbReference>
<accession>A0ABD5MDB2</accession>
<proteinExistence type="predicted"/>
<comment type="caution">
    <text evidence="1">The sequence shown here is derived from an EMBL/GenBank/DDBJ whole genome shotgun (WGS) entry which is preliminary data.</text>
</comment>
<dbReference type="Proteomes" id="UP001570511">
    <property type="component" value="Unassembled WGS sequence"/>
</dbReference>